<evidence type="ECO:0000313" key="4">
    <source>
        <dbReference type="WBParaSite" id="HNAJ_0000828501-mRNA-1"/>
    </source>
</evidence>
<dbReference type="EMBL" id="UZAE01012248">
    <property type="protein sequence ID" value="VDO04182.1"/>
    <property type="molecule type" value="Genomic_DNA"/>
</dbReference>
<dbReference type="OrthoDB" id="6271608at2759"/>
<protein>
    <submittedName>
        <fullName evidence="4">RanBP2-type domain-containing protein</fullName>
    </submittedName>
</protein>
<evidence type="ECO:0000313" key="3">
    <source>
        <dbReference type="Proteomes" id="UP000278807"/>
    </source>
</evidence>
<dbReference type="WBParaSite" id="HNAJ_0000828501-mRNA-1">
    <property type="protein sequence ID" value="HNAJ_0000828501-mRNA-1"/>
    <property type="gene ID" value="HNAJ_0000828501"/>
</dbReference>
<reference evidence="4" key="1">
    <citation type="submission" date="2016-04" db="UniProtKB">
        <authorList>
            <consortium name="WormBaseParasite"/>
        </authorList>
    </citation>
    <scope>IDENTIFICATION</scope>
</reference>
<reference evidence="2 3" key="2">
    <citation type="submission" date="2018-11" db="EMBL/GenBank/DDBJ databases">
        <authorList>
            <consortium name="Pathogen Informatics"/>
        </authorList>
    </citation>
    <scope>NUCLEOTIDE SEQUENCE [LARGE SCALE GENOMIC DNA]</scope>
</reference>
<name>A0A158QHX9_RODNA</name>
<dbReference type="Proteomes" id="UP000278807">
    <property type="component" value="Unassembled WGS sequence"/>
</dbReference>
<feature type="region of interest" description="Disordered" evidence="1">
    <location>
        <begin position="493"/>
        <end position="523"/>
    </location>
</feature>
<feature type="region of interest" description="Disordered" evidence="1">
    <location>
        <begin position="251"/>
        <end position="278"/>
    </location>
</feature>
<sequence length="530" mass="58804">MRSVSSSSPNNRAAATAAAAGKASVYFLPIYPPPAPFSSFFYTLLTVDSAPLLFCRHYLCSQPVQDNFFNLMWAREEQKFAKMGMGFNKDRLLPGVPSIGVAFCHLFHLIPSFFPRPGEKERELTDCLPVSRSLLPLLRDISSSPPPLCAFFSPMGIILVRISLHFLPPNPQPPTPLTLPVFCYDPQYGRALCLDCGSNDSSMYPTPLTHRQTSYCGESDGGLFGARGGPIASMYSSNGVGDYYHQQIQAHTANSRQQVHPDSSVAPSYSQQGGDGERRAGCDLMRRRRCVRCGGCPQMWRRGCGDGVRWGLEKLAAGSSQQSLCPYPAYTFMLPGINTALGLLSYNEHEVLLVVLQRRLYHNGQMQNVRPNARRDVVSMCSSLHSYGGGQLDLSVSTGNRSFQHQQSQQAAANSPYGADSGQSRFTYEEQPEQPVYYNVNPRSSGGNSVSAAGLPPPLGVYEQNYRNCYQNNPASMTAAAVAAAYNYHYQQQQQNQIHQQQESESSYDHHHRNAQQHPSYDYVHNRYTF</sequence>
<proteinExistence type="predicted"/>
<keyword evidence="3" id="KW-1185">Reference proteome</keyword>
<gene>
    <name evidence="2" type="ORF">HNAJ_LOCUS8281</name>
</gene>
<accession>A0A158QHX9</accession>
<evidence type="ECO:0000256" key="1">
    <source>
        <dbReference type="SAM" id="MobiDB-lite"/>
    </source>
</evidence>
<organism evidence="4">
    <name type="scientific">Rodentolepis nana</name>
    <name type="common">Dwarf tapeworm</name>
    <name type="synonym">Hymenolepis nana</name>
    <dbReference type="NCBI Taxonomy" id="102285"/>
    <lineage>
        <taxon>Eukaryota</taxon>
        <taxon>Metazoa</taxon>
        <taxon>Spiralia</taxon>
        <taxon>Lophotrochozoa</taxon>
        <taxon>Platyhelminthes</taxon>
        <taxon>Cestoda</taxon>
        <taxon>Eucestoda</taxon>
        <taxon>Cyclophyllidea</taxon>
        <taxon>Hymenolepididae</taxon>
        <taxon>Rodentolepis</taxon>
    </lineage>
</organism>
<evidence type="ECO:0000313" key="2">
    <source>
        <dbReference type="EMBL" id="VDO04182.1"/>
    </source>
</evidence>
<dbReference type="AlphaFoldDB" id="A0A158QHX9"/>
<feature type="compositionally biased region" description="Polar residues" evidence="1">
    <location>
        <begin position="251"/>
        <end position="272"/>
    </location>
</feature>